<evidence type="ECO:0000256" key="5">
    <source>
        <dbReference type="ARBA" id="ARBA00022763"/>
    </source>
</evidence>
<evidence type="ECO:0000256" key="6">
    <source>
        <dbReference type="ARBA" id="ARBA00022840"/>
    </source>
</evidence>
<accession>A0AAW1LV82</accession>
<evidence type="ECO:0000256" key="2">
    <source>
        <dbReference type="ARBA" id="ARBA00004286"/>
    </source>
</evidence>
<evidence type="ECO:0000256" key="4">
    <source>
        <dbReference type="ARBA" id="ARBA00022741"/>
    </source>
</evidence>
<evidence type="ECO:0000256" key="7">
    <source>
        <dbReference type="ARBA" id="ARBA00023054"/>
    </source>
</evidence>
<dbReference type="PANTHER" id="PTHR19306:SF6">
    <property type="entry name" value="STRUCTURAL MAINTENANCE OF CHROMOSOMES PROTEIN 6"/>
    <property type="match status" value="1"/>
</dbReference>
<evidence type="ECO:0000256" key="9">
    <source>
        <dbReference type="ARBA" id="ARBA00023204"/>
    </source>
</evidence>
<gene>
    <name evidence="11" type="ORF">QE152_g9357</name>
</gene>
<keyword evidence="8" id="KW-0233">DNA recombination</keyword>
<dbReference type="GO" id="GO:0030915">
    <property type="term" value="C:Smc5-Smc6 complex"/>
    <property type="evidence" value="ECO:0007669"/>
    <property type="project" value="TreeGrafter"/>
</dbReference>
<reference evidence="11 12" key="1">
    <citation type="journal article" date="2024" name="BMC Genomics">
        <title>De novo assembly and annotation of Popillia japonica's genome with initial clues to its potential as an invasive pest.</title>
        <authorList>
            <person name="Cucini C."/>
            <person name="Boschi S."/>
            <person name="Funari R."/>
            <person name="Cardaioli E."/>
            <person name="Iannotti N."/>
            <person name="Marturano G."/>
            <person name="Paoli F."/>
            <person name="Bruttini M."/>
            <person name="Carapelli A."/>
            <person name="Frati F."/>
            <person name="Nardi F."/>
        </authorList>
    </citation>
    <scope>NUCLEOTIDE SEQUENCE [LARGE SCALE GENOMIC DNA]</scope>
    <source>
        <strain evidence="11">DMR45628</strain>
    </source>
</reference>
<keyword evidence="7" id="KW-0175">Coiled coil</keyword>
<keyword evidence="3" id="KW-0158">Chromosome</keyword>
<proteinExistence type="predicted"/>
<protein>
    <submittedName>
        <fullName evidence="11">Uncharacterized protein</fullName>
    </submittedName>
</protein>
<keyword evidence="12" id="KW-1185">Reference proteome</keyword>
<keyword evidence="10" id="KW-0539">Nucleus</keyword>
<dbReference type="AlphaFoldDB" id="A0AAW1LV82"/>
<name>A0AAW1LV82_POPJA</name>
<evidence type="ECO:0000313" key="11">
    <source>
        <dbReference type="EMBL" id="KAK9739088.1"/>
    </source>
</evidence>
<keyword evidence="4" id="KW-0547">Nucleotide-binding</keyword>
<dbReference type="Proteomes" id="UP001458880">
    <property type="component" value="Unassembled WGS sequence"/>
</dbReference>
<evidence type="ECO:0000256" key="3">
    <source>
        <dbReference type="ARBA" id="ARBA00022454"/>
    </source>
</evidence>
<dbReference type="GO" id="GO:0005634">
    <property type="term" value="C:nucleus"/>
    <property type="evidence" value="ECO:0007669"/>
    <property type="project" value="UniProtKB-SubCell"/>
</dbReference>
<sequence length="111" mass="12822">MEEICRKLLTPFIEMRKYLFYLGGPLGAFINIRNKKWDVAIEGYIGTGLLRSFTVDNKKDNAVLMEIFNRHFRADRDCISLYDAIDIKDPVVANCLIDQMSIESILLIPSY</sequence>
<dbReference type="GO" id="GO:0000724">
    <property type="term" value="P:double-strand break repair via homologous recombination"/>
    <property type="evidence" value="ECO:0007669"/>
    <property type="project" value="TreeGrafter"/>
</dbReference>
<dbReference type="PANTHER" id="PTHR19306">
    <property type="entry name" value="STRUCTURAL MAINTENANCE OF CHROMOSOMES 5,6 SMC5, SMC6"/>
    <property type="match status" value="1"/>
</dbReference>
<evidence type="ECO:0000256" key="1">
    <source>
        <dbReference type="ARBA" id="ARBA00004123"/>
    </source>
</evidence>
<evidence type="ECO:0000256" key="8">
    <source>
        <dbReference type="ARBA" id="ARBA00023172"/>
    </source>
</evidence>
<evidence type="ECO:0000256" key="10">
    <source>
        <dbReference type="ARBA" id="ARBA00023242"/>
    </source>
</evidence>
<keyword evidence="9" id="KW-0234">DNA repair</keyword>
<evidence type="ECO:0000313" key="12">
    <source>
        <dbReference type="Proteomes" id="UP001458880"/>
    </source>
</evidence>
<keyword evidence="6" id="KW-0067">ATP-binding</keyword>
<dbReference type="GO" id="GO:0035861">
    <property type="term" value="C:site of double-strand break"/>
    <property type="evidence" value="ECO:0007669"/>
    <property type="project" value="TreeGrafter"/>
</dbReference>
<dbReference type="EMBL" id="JASPKY010000079">
    <property type="protein sequence ID" value="KAK9739088.1"/>
    <property type="molecule type" value="Genomic_DNA"/>
</dbReference>
<comment type="subcellular location">
    <subcellularLocation>
        <location evidence="2">Chromosome</location>
    </subcellularLocation>
    <subcellularLocation>
        <location evidence="1">Nucleus</location>
    </subcellularLocation>
</comment>
<comment type="caution">
    <text evidence="11">The sequence shown here is derived from an EMBL/GenBank/DDBJ whole genome shotgun (WGS) entry which is preliminary data.</text>
</comment>
<organism evidence="11 12">
    <name type="scientific">Popillia japonica</name>
    <name type="common">Japanese beetle</name>
    <dbReference type="NCBI Taxonomy" id="7064"/>
    <lineage>
        <taxon>Eukaryota</taxon>
        <taxon>Metazoa</taxon>
        <taxon>Ecdysozoa</taxon>
        <taxon>Arthropoda</taxon>
        <taxon>Hexapoda</taxon>
        <taxon>Insecta</taxon>
        <taxon>Pterygota</taxon>
        <taxon>Neoptera</taxon>
        <taxon>Endopterygota</taxon>
        <taxon>Coleoptera</taxon>
        <taxon>Polyphaga</taxon>
        <taxon>Scarabaeiformia</taxon>
        <taxon>Scarabaeidae</taxon>
        <taxon>Rutelinae</taxon>
        <taxon>Popillia</taxon>
    </lineage>
</organism>
<keyword evidence="5" id="KW-0227">DNA damage</keyword>
<dbReference type="GO" id="GO:0003684">
    <property type="term" value="F:damaged DNA binding"/>
    <property type="evidence" value="ECO:0007669"/>
    <property type="project" value="TreeGrafter"/>
</dbReference>
<dbReference type="GO" id="GO:0005524">
    <property type="term" value="F:ATP binding"/>
    <property type="evidence" value="ECO:0007669"/>
    <property type="project" value="UniProtKB-KW"/>
</dbReference>
<dbReference type="GO" id="GO:0003697">
    <property type="term" value="F:single-stranded DNA binding"/>
    <property type="evidence" value="ECO:0007669"/>
    <property type="project" value="TreeGrafter"/>
</dbReference>